<dbReference type="GO" id="GO:0005923">
    <property type="term" value="C:bicellular tight junction"/>
    <property type="evidence" value="ECO:0000318"/>
    <property type="project" value="GO_Central"/>
</dbReference>
<dbReference type="HOGENOM" id="CLU_076370_2_3_1"/>
<evidence type="ECO:0000313" key="10">
    <source>
        <dbReference type="Ensembl" id="ENSCINP00000033582.1"/>
    </source>
</evidence>
<evidence type="ECO:0000256" key="6">
    <source>
        <dbReference type="ARBA" id="ARBA00022989"/>
    </source>
</evidence>
<reference evidence="10" key="2">
    <citation type="submission" date="2025-08" db="UniProtKB">
        <authorList>
            <consortium name="Ensembl"/>
        </authorList>
    </citation>
    <scope>IDENTIFICATION</scope>
</reference>
<keyword evidence="5 8" id="KW-0965">Cell junction</keyword>
<feature type="signal peptide" evidence="9">
    <location>
        <begin position="1"/>
        <end position="17"/>
    </location>
</feature>
<keyword evidence="3 8" id="KW-1003">Cell membrane</keyword>
<dbReference type="PANTHER" id="PTHR12002">
    <property type="entry name" value="CLAUDIN"/>
    <property type="match status" value="1"/>
</dbReference>
<keyword evidence="11" id="KW-1185">Reference proteome</keyword>
<dbReference type="STRING" id="7719.ENSCINP00000033582"/>
<organism evidence="10 11">
    <name type="scientific">Ciona intestinalis</name>
    <name type="common">Transparent sea squirt</name>
    <name type="synonym">Ascidia intestinalis</name>
    <dbReference type="NCBI Taxonomy" id="7719"/>
    <lineage>
        <taxon>Eukaryota</taxon>
        <taxon>Metazoa</taxon>
        <taxon>Chordata</taxon>
        <taxon>Tunicata</taxon>
        <taxon>Ascidiacea</taxon>
        <taxon>Phlebobranchia</taxon>
        <taxon>Cionidae</taxon>
        <taxon>Ciona</taxon>
    </lineage>
</organism>
<reference evidence="10" key="3">
    <citation type="submission" date="2025-09" db="UniProtKB">
        <authorList>
            <consortium name="Ensembl"/>
        </authorList>
    </citation>
    <scope>IDENTIFICATION</scope>
</reference>
<evidence type="ECO:0000256" key="8">
    <source>
        <dbReference type="RuleBase" id="RU060637"/>
    </source>
</evidence>
<dbReference type="GO" id="GO:0005198">
    <property type="term" value="F:structural molecule activity"/>
    <property type="evidence" value="ECO:0007669"/>
    <property type="project" value="InterPro"/>
</dbReference>
<feature type="transmembrane region" description="Helical" evidence="8">
    <location>
        <begin position="82"/>
        <end position="106"/>
    </location>
</feature>
<evidence type="ECO:0000256" key="1">
    <source>
        <dbReference type="ARBA" id="ARBA00008295"/>
    </source>
</evidence>
<dbReference type="GeneTree" id="ENSGT00940000158624"/>
<dbReference type="AlphaFoldDB" id="H2XV98"/>
<accession>H2XV98</accession>
<dbReference type="GO" id="GO:0007155">
    <property type="term" value="P:cell adhesion"/>
    <property type="evidence" value="ECO:0000318"/>
    <property type="project" value="GO_Central"/>
</dbReference>
<comment type="function">
    <text evidence="8">Claudins function as major constituents of the tight junction complexes that regulate the permeability of epithelia.</text>
</comment>
<comment type="similarity">
    <text evidence="1 8">Belongs to the claudin family.</text>
</comment>
<gene>
    <name evidence="10" type="primary">LOC100177737</name>
</gene>
<comment type="caution">
    <text evidence="8">Lacks conserved residue(s) required for the propagation of feature annotation.</text>
</comment>
<dbReference type="GO" id="GO:0005886">
    <property type="term" value="C:plasma membrane"/>
    <property type="evidence" value="ECO:0000318"/>
    <property type="project" value="GO_Central"/>
</dbReference>
<dbReference type="InterPro" id="IPR006187">
    <property type="entry name" value="Claudin"/>
</dbReference>
<dbReference type="InterPro" id="IPR017974">
    <property type="entry name" value="Claudin_CS"/>
</dbReference>
<dbReference type="GO" id="GO:0070830">
    <property type="term" value="P:bicellular tight junction assembly"/>
    <property type="evidence" value="ECO:0000318"/>
    <property type="project" value="GO_Central"/>
</dbReference>
<keyword evidence="6 8" id="KW-1133">Transmembrane helix</keyword>
<keyword evidence="9" id="KW-0732">Signal</keyword>
<evidence type="ECO:0000256" key="7">
    <source>
        <dbReference type="ARBA" id="ARBA00023136"/>
    </source>
</evidence>
<evidence type="ECO:0000256" key="4">
    <source>
        <dbReference type="ARBA" id="ARBA00022692"/>
    </source>
</evidence>
<keyword evidence="2 8" id="KW-0796">Tight junction</keyword>
<protein>
    <recommendedName>
        <fullName evidence="8">Claudin</fullName>
    </recommendedName>
</protein>
<dbReference type="Ensembl" id="ENSCINT00000033749.1">
    <property type="protein sequence ID" value="ENSCINP00000033582.1"/>
    <property type="gene ID" value="ENSCING00000020956.1"/>
</dbReference>
<evidence type="ECO:0000313" key="11">
    <source>
        <dbReference type="Proteomes" id="UP000008144"/>
    </source>
</evidence>
<comment type="subcellular location">
    <subcellularLocation>
        <location evidence="8">Cell junction</location>
        <location evidence="8">Tight junction</location>
    </subcellularLocation>
    <subcellularLocation>
        <location evidence="8">Cell membrane</location>
        <topology evidence="8">Multi-pass membrane protein</topology>
    </subcellularLocation>
</comment>
<feature type="transmembrane region" description="Helical" evidence="8">
    <location>
        <begin position="118"/>
        <end position="141"/>
    </location>
</feature>
<dbReference type="Proteomes" id="UP000008144">
    <property type="component" value="Unassembled WGS sequence"/>
</dbReference>
<dbReference type="Pfam" id="PF00822">
    <property type="entry name" value="PMP22_Claudin"/>
    <property type="match status" value="1"/>
</dbReference>
<keyword evidence="4 8" id="KW-0812">Transmembrane</keyword>
<evidence type="ECO:0000256" key="2">
    <source>
        <dbReference type="ARBA" id="ARBA00022427"/>
    </source>
</evidence>
<dbReference type="OMA" id="NCTNCIE"/>
<dbReference type="InterPro" id="IPR004031">
    <property type="entry name" value="PMP22/EMP/MP20/Claudin"/>
</dbReference>
<evidence type="ECO:0000256" key="5">
    <source>
        <dbReference type="ARBA" id="ARBA00022949"/>
    </source>
</evidence>
<dbReference type="Gene3D" id="1.20.140.150">
    <property type="match status" value="1"/>
</dbReference>
<evidence type="ECO:0000256" key="9">
    <source>
        <dbReference type="SAM" id="SignalP"/>
    </source>
</evidence>
<sequence>MASSALQVFGFTLGVLAWVGMIGTCASPEWRKNSHGQTLIDNTLKYEGLWVSCTAFVTGQTNCKDYAEFFVNLPQVLQICRALMISSIGTGFVAIIITVLGMKCVGLGSSNHIVKARIALLGGLLFGISGVLTGAAVSYYAQGVLQDYYNPSFAQGLTNVP</sequence>
<dbReference type="InParanoid" id="H2XV98"/>
<keyword evidence="7 8" id="KW-0472">Membrane</keyword>
<name>H2XV98_CIOIN</name>
<dbReference type="PROSITE" id="PS01346">
    <property type="entry name" value="CLAUDIN"/>
    <property type="match status" value="1"/>
</dbReference>
<feature type="chain" id="PRO_5003578188" description="Claudin" evidence="9">
    <location>
        <begin position="18"/>
        <end position="161"/>
    </location>
</feature>
<dbReference type="PRINTS" id="PR01077">
    <property type="entry name" value="CLAUDIN"/>
</dbReference>
<reference evidence="11" key="1">
    <citation type="journal article" date="2002" name="Science">
        <title>The draft genome of Ciona intestinalis: insights into chordate and vertebrate origins.</title>
        <authorList>
            <person name="Dehal P."/>
            <person name="Satou Y."/>
            <person name="Campbell R.K."/>
            <person name="Chapman J."/>
            <person name="Degnan B."/>
            <person name="De Tomaso A."/>
            <person name="Davidson B."/>
            <person name="Di Gregorio A."/>
            <person name="Gelpke M."/>
            <person name="Goodstein D.M."/>
            <person name="Harafuji N."/>
            <person name="Hastings K.E."/>
            <person name="Ho I."/>
            <person name="Hotta K."/>
            <person name="Huang W."/>
            <person name="Kawashima T."/>
            <person name="Lemaire P."/>
            <person name="Martinez D."/>
            <person name="Meinertzhagen I.A."/>
            <person name="Necula S."/>
            <person name="Nonaka M."/>
            <person name="Putnam N."/>
            <person name="Rash S."/>
            <person name="Saiga H."/>
            <person name="Satake M."/>
            <person name="Terry A."/>
            <person name="Yamada L."/>
            <person name="Wang H.G."/>
            <person name="Awazu S."/>
            <person name="Azumi K."/>
            <person name="Boore J."/>
            <person name="Branno M."/>
            <person name="Chin-Bow S."/>
            <person name="DeSantis R."/>
            <person name="Doyle S."/>
            <person name="Francino P."/>
            <person name="Keys D.N."/>
            <person name="Haga S."/>
            <person name="Hayashi H."/>
            <person name="Hino K."/>
            <person name="Imai K.S."/>
            <person name="Inaba K."/>
            <person name="Kano S."/>
            <person name="Kobayashi K."/>
            <person name="Kobayashi M."/>
            <person name="Lee B.I."/>
            <person name="Makabe K.W."/>
            <person name="Manohar C."/>
            <person name="Matassi G."/>
            <person name="Medina M."/>
            <person name="Mochizuki Y."/>
            <person name="Mount S."/>
            <person name="Morishita T."/>
            <person name="Miura S."/>
            <person name="Nakayama A."/>
            <person name="Nishizaka S."/>
            <person name="Nomoto H."/>
            <person name="Ohta F."/>
            <person name="Oishi K."/>
            <person name="Rigoutsos I."/>
            <person name="Sano M."/>
            <person name="Sasaki A."/>
            <person name="Sasakura Y."/>
            <person name="Shoguchi E."/>
            <person name="Shin-i T."/>
            <person name="Spagnuolo A."/>
            <person name="Stainier D."/>
            <person name="Suzuki M.M."/>
            <person name="Tassy O."/>
            <person name="Takatori N."/>
            <person name="Tokuoka M."/>
            <person name="Yagi K."/>
            <person name="Yoshizaki F."/>
            <person name="Wada S."/>
            <person name="Zhang C."/>
            <person name="Hyatt P.D."/>
            <person name="Larimer F."/>
            <person name="Detter C."/>
            <person name="Doggett N."/>
            <person name="Glavina T."/>
            <person name="Hawkins T."/>
            <person name="Richardson P."/>
            <person name="Lucas S."/>
            <person name="Kohara Y."/>
            <person name="Levine M."/>
            <person name="Satoh N."/>
            <person name="Rokhsar D.S."/>
        </authorList>
    </citation>
    <scope>NUCLEOTIDE SEQUENCE [LARGE SCALE GENOMIC DNA]</scope>
</reference>
<proteinExistence type="inferred from homology"/>
<evidence type="ECO:0000256" key="3">
    <source>
        <dbReference type="ARBA" id="ARBA00022475"/>
    </source>
</evidence>